<gene>
    <name evidence="2" type="ORF">GT037_000101</name>
</gene>
<reference evidence="2" key="2">
    <citation type="submission" date="2020-08" db="EMBL/GenBank/DDBJ databases">
        <title>Draft Genome Sequence of Cumin Blight Pathogen Alternaria burnsii.</title>
        <authorList>
            <person name="Feng Z."/>
        </authorList>
    </citation>
    <scope>NUCLEOTIDE SEQUENCE</scope>
    <source>
        <strain evidence="2">CBS107.38</strain>
    </source>
</reference>
<dbReference type="AlphaFoldDB" id="A0A8H7BBA2"/>
<organism evidence="2 3">
    <name type="scientific">Alternaria burnsii</name>
    <dbReference type="NCBI Taxonomy" id="1187904"/>
    <lineage>
        <taxon>Eukaryota</taxon>
        <taxon>Fungi</taxon>
        <taxon>Dikarya</taxon>
        <taxon>Ascomycota</taxon>
        <taxon>Pezizomycotina</taxon>
        <taxon>Dothideomycetes</taxon>
        <taxon>Pleosporomycetidae</taxon>
        <taxon>Pleosporales</taxon>
        <taxon>Pleosporineae</taxon>
        <taxon>Pleosporaceae</taxon>
        <taxon>Alternaria</taxon>
        <taxon>Alternaria sect. Alternaria</taxon>
    </lineage>
</organism>
<proteinExistence type="predicted"/>
<sequence>MDYYDSDGDTPKSPGLVAIASNPNEKSPTFATTPLWLSEDTYGCPISLTDSDRAPFSYIDCSTWQSAYGKLEALREYERFEDTLLLHHMEPNRPDLTLCLGSTTVASDSESEDDSSDPLYDWKQARKDKRRFIKRLRRKHKFDKRISRRHKFDSRNRIHYEDDPLATTLLFHEFTQDYMDNRKLQVLQRDMVCKAENFRRDDLPTFFHIAGTAKSTGRRGPYVYQSEIPPFERLVPRILRGSSHGLPLTLNTPYGPEPVITYPDTGSDVNIIPESTARRFGYTTSDFNPCEVSLRLPRGRLVEPIGELKIGFWFGTRLEPNGELETTSFYVLPGASTIFIGVAVLDETKTMTKHRNRLIKVPRANLGISSVCSVGKPRFQVVCDIDHGSIVALADTGSDVDLISPEFAQDRNFEIHPAEHVVELADGSHVVSYGFVRTTISIGTHLDSTDAPLSKASISVDCFVLEDLGHNVILGEQSLDQLRVFTENQHVLFLASNIDAATELNRVHILGRISSWIKDNFDRTTSQINTNGYEVAGLDDQRENARLEHEAAPVTTQANTDSATNIPSIPPSTASAPRLIQLPPTQSFACSFPGCQEAPFPAKYLLMYGLSDRHLV</sequence>
<protein>
    <submittedName>
        <fullName evidence="2">Uncharacterized protein</fullName>
    </submittedName>
</protein>
<evidence type="ECO:0000313" key="2">
    <source>
        <dbReference type="EMBL" id="KAF7681125.1"/>
    </source>
</evidence>
<keyword evidence="3" id="KW-1185">Reference proteome</keyword>
<comment type="caution">
    <text evidence="2">The sequence shown here is derived from an EMBL/GenBank/DDBJ whole genome shotgun (WGS) entry which is preliminary data.</text>
</comment>
<dbReference type="InterPro" id="IPR021109">
    <property type="entry name" value="Peptidase_aspartic_dom_sf"/>
</dbReference>
<feature type="region of interest" description="Disordered" evidence="1">
    <location>
        <begin position="1"/>
        <end position="25"/>
    </location>
</feature>
<dbReference type="EMBL" id="JAAABM010000001">
    <property type="protein sequence ID" value="KAF7681125.1"/>
    <property type="molecule type" value="Genomic_DNA"/>
</dbReference>
<dbReference type="Gene3D" id="2.40.70.10">
    <property type="entry name" value="Acid Proteases"/>
    <property type="match status" value="1"/>
</dbReference>
<dbReference type="GeneID" id="62198326"/>
<reference evidence="2" key="1">
    <citation type="submission" date="2020-01" db="EMBL/GenBank/DDBJ databases">
        <authorList>
            <person name="Feng Z.H.Z."/>
        </authorList>
    </citation>
    <scope>NUCLEOTIDE SEQUENCE</scope>
    <source>
        <strain evidence="2">CBS107.38</strain>
    </source>
</reference>
<name>A0A8H7BBA2_9PLEO</name>
<evidence type="ECO:0000313" key="3">
    <source>
        <dbReference type="Proteomes" id="UP000596902"/>
    </source>
</evidence>
<evidence type="ECO:0000256" key="1">
    <source>
        <dbReference type="SAM" id="MobiDB-lite"/>
    </source>
</evidence>
<dbReference type="CDD" id="cd00303">
    <property type="entry name" value="retropepsin_like"/>
    <property type="match status" value="2"/>
</dbReference>
<accession>A0A8H7BBA2</accession>
<dbReference type="RefSeq" id="XP_038791004.1">
    <property type="nucleotide sequence ID" value="XM_038925148.1"/>
</dbReference>
<dbReference type="Proteomes" id="UP000596902">
    <property type="component" value="Unassembled WGS sequence"/>
</dbReference>